<dbReference type="Proteomes" id="UP000509568">
    <property type="component" value="Chromosome"/>
</dbReference>
<gene>
    <name evidence="2" type="ORF">HWQ56_00845</name>
</gene>
<keyword evidence="3" id="KW-1185">Reference proteome</keyword>
<evidence type="ECO:0000259" key="1">
    <source>
        <dbReference type="Pfam" id="PF24832"/>
    </source>
</evidence>
<name>A0A7D5D490_9PSED</name>
<protein>
    <recommendedName>
        <fullName evidence="1">DUF7716 domain-containing protein</fullName>
    </recommendedName>
</protein>
<feature type="domain" description="DUF7716" evidence="1">
    <location>
        <begin position="19"/>
        <end position="114"/>
    </location>
</feature>
<accession>A0A7D5D490</accession>
<proteinExistence type="predicted"/>
<dbReference type="InterPro" id="IPR056133">
    <property type="entry name" value="DUF7716"/>
</dbReference>
<dbReference type="RefSeq" id="WP_176569563.1">
    <property type="nucleotide sequence ID" value="NZ_CP056030.1"/>
</dbReference>
<evidence type="ECO:0000313" key="3">
    <source>
        <dbReference type="Proteomes" id="UP000509568"/>
    </source>
</evidence>
<dbReference type="EMBL" id="CP056030">
    <property type="protein sequence ID" value="QKZ02413.1"/>
    <property type="molecule type" value="Genomic_DNA"/>
</dbReference>
<organism evidence="2 3">
    <name type="scientific">Pseudomonas eucalypticola</name>
    <dbReference type="NCBI Taxonomy" id="2599595"/>
    <lineage>
        <taxon>Bacteria</taxon>
        <taxon>Pseudomonadati</taxon>
        <taxon>Pseudomonadota</taxon>
        <taxon>Gammaproteobacteria</taxon>
        <taxon>Pseudomonadales</taxon>
        <taxon>Pseudomonadaceae</taxon>
        <taxon>Pseudomonas</taxon>
    </lineage>
</organism>
<reference evidence="2 3" key="1">
    <citation type="submission" date="2020-06" db="EMBL/GenBank/DDBJ databases">
        <title>Pseudomonas eucalypticola sp. nov., an endophyte of Eucalyptus dunnii leaves with biocontrol ability of eucalyptus leaf blight.</title>
        <authorList>
            <person name="Liu Y."/>
            <person name="Song Z."/>
            <person name="Zeng H."/>
            <person name="Lu M."/>
            <person name="Wang X."/>
            <person name="Lian X."/>
            <person name="Zhang Q."/>
        </authorList>
    </citation>
    <scope>NUCLEOTIDE SEQUENCE [LARGE SCALE GENOMIC DNA]</scope>
    <source>
        <strain evidence="2 3">NP-1</strain>
    </source>
</reference>
<evidence type="ECO:0000313" key="2">
    <source>
        <dbReference type="EMBL" id="QKZ02413.1"/>
    </source>
</evidence>
<dbReference type="KEGG" id="pez:HWQ56_00845"/>
<dbReference type="Pfam" id="PF24832">
    <property type="entry name" value="DUF7716"/>
    <property type="match status" value="1"/>
</dbReference>
<dbReference type="AlphaFoldDB" id="A0A7D5D490"/>
<sequence>MKKIELRKVMSAVELLQAIIASEGVDEDYCIYVKGDADEISGDTRCALDVCPSIVSDVEQVSEFVRLNDLELFSYGPQFNDVLRNVLNQPGNCSVEDLIRALNYYQDNDDFLDF</sequence>